<name>A0A1W0W8D4_HYPEX</name>
<reference evidence="3" key="1">
    <citation type="submission" date="2017-01" db="EMBL/GenBank/DDBJ databases">
        <title>Comparative genomics of anhydrobiosis in the tardigrade Hypsibius dujardini.</title>
        <authorList>
            <person name="Yoshida Y."/>
            <person name="Koutsovoulos G."/>
            <person name="Laetsch D."/>
            <person name="Stevens L."/>
            <person name="Kumar S."/>
            <person name="Horikawa D."/>
            <person name="Ishino K."/>
            <person name="Komine S."/>
            <person name="Tomita M."/>
            <person name="Blaxter M."/>
            <person name="Arakawa K."/>
        </authorList>
    </citation>
    <scope>NUCLEOTIDE SEQUENCE [LARGE SCALE GENOMIC DNA]</scope>
    <source>
        <strain evidence="3">Z151</strain>
    </source>
</reference>
<dbReference type="EMBL" id="MTYJ01000172">
    <property type="protein sequence ID" value="OQV11430.1"/>
    <property type="molecule type" value="Genomic_DNA"/>
</dbReference>
<dbReference type="AlphaFoldDB" id="A0A1W0W8D4"/>
<organism evidence="2 3">
    <name type="scientific">Hypsibius exemplaris</name>
    <name type="common">Freshwater tardigrade</name>
    <dbReference type="NCBI Taxonomy" id="2072580"/>
    <lineage>
        <taxon>Eukaryota</taxon>
        <taxon>Metazoa</taxon>
        <taxon>Ecdysozoa</taxon>
        <taxon>Tardigrada</taxon>
        <taxon>Eutardigrada</taxon>
        <taxon>Parachela</taxon>
        <taxon>Hypsibioidea</taxon>
        <taxon>Hypsibiidae</taxon>
        <taxon>Hypsibius</taxon>
    </lineage>
</organism>
<feature type="non-terminal residue" evidence="2">
    <location>
        <position position="496"/>
    </location>
</feature>
<evidence type="ECO:0000256" key="1">
    <source>
        <dbReference type="SAM" id="MobiDB-lite"/>
    </source>
</evidence>
<comment type="caution">
    <text evidence="2">The sequence shown here is derived from an EMBL/GenBank/DDBJ whole genome shotgun (WGS) entry which is preliminary data.</text>
</comment>
<sequence>SLTLAFLSTPYRSTPLCRVLDVHVTALTTTFACPTFTSTRPTFRAWAHRLSVNPPYYLFAPSVCSSDFRLALRLPVSPSSTIIVFRLPFGTVRPLPSTRPTVRRLPVDRPSVLRLTAPARPTFRCPIRLPSDLPSTHSILPSAASVYRPTPSVYPSTVPSVYPSDVRPSLRLTCRRVVRIPFVRFFRPTFRLLSDLPSPVRSTRRPSASVVPVRPSVTSVPVRASVRLPVRPSVRLSVLTCRPVFVRTSFVRFFRPTFRLLIRSSVCPFGLPSRPSVVYPSDRPSVQPLSEVQLTKRTAAASSRQARNSAEVTGSGSNLDFFAGSSANRTGRPPHVKRARKKTRGTFASVRTRIPMENPRRAGRAREPTIVGGFDAVPNQICWQVVRKRDAKKGKIHLWMNNFQANLVSVSWLATGKLRRSDYRTATIPTVAAHCFTIRRPGSASLLQCRCTLGASAGGTDFHSDKTSLTEAARKSTSCLVSPSTRISTRKASTTT</sequence>
<gene>
    <name evidence="2" type="ORF">BV898_14306</name>
</gene>
<keyword evidence="3" id="KW-1185">Reference proteome</keyword>
<feature type="region of interest" description="Disordered" evidence="1">
    <location>
        <begin position="323"/>
        <end position="343"/>
    </location>
</feature>
<dbReference type="Proteomes" id="UP000192578">
    <property type="component" value="Unassembled WGS sequence"/>
</dbReference>
<protein>
    <submittedName>
        <fullName evidence="2">Uncharacterized protein</fullName>
    </submittedName>
</protein>
<proteinExistence type="predicted"/>
<feature type="compositionally biased region" description="Basic residues" evidence="1">
    <location>
        <begin position="332"/>
        <end position="343"/>
    </location>
</feature>
<evidence type="ECO:0000313" key="3">
    <source>
        <dbReference type="Proteomes" id="UP000192578"/>
    </source>
</evidence>
<evidence type="ECO:0000313" key="2">
    <source>
        <dbReference type="EMBL" id="OQV11430.1"/>
    </source>
</evidence>
<accession>A0A1W0W8D4</accession>